<dbReference type="Pfam" id="PF04179">
    <property type="entry name" value="Init_tRNA_PT"/>
    <property type="match status" value="1"/>
</dbReference>
<comment type="caution">
    <text evidence="5">The sequence shown here is derived from an EMBL/GenBank/DDBJ whole genome shotgun (WGS) entry which is preliminary data.</text>
</comment>
<dbReference type="Pfam" id="PF19834">
    <property type="entry name" value="DUF6314"/>
    <property type="match status" value="1"/>
</dbReference>
<dbReference type="PANTHER" id="PTHR31811:SF0">
    <property type="entry name" value="TRNA A64-2'-O-RIBOSYLPHOSPHATE TRANSFERASE"/>
    <property type="match status" value="1"/>
</dbReference>
<reference evidence="5 6" key="1">
    <citation type="submission" date="2016-07" db="EMBL/GenBank/DDBJ databases">
        <title>Pervasive Adenine N6-methylation of Active Genes in Fungi.</title>
        <authorList>
            <consortium name="DOE Joint Genome Institute"/>
            <person name="Mondo S.J."/>
            <person name="Dannebaum R.O."/>
            <person name="Kuo R.C."/>
            <person name="Labutti K."/>
            <person name="Haridas S."/>
            <person name="Kuo A."/>
            <person name="Salamov A."/>
            <person name="Ahrendt S.R."/>
            <person name="Lipzen A."/>
            <person name="Sullivan W."/>
            <person name="Andreopoulos W.B."/>
            <person name="Clum A."/>
            <person name="Lindquist E."/>
            <person name="Daum C."/>
            <person name="Ramamoorthy G.K."/>
            <person name="Gryganskyi A."/>
            <person name="Culley D."/>
            <person name="Magnuson J.K."/>
            <person name="James T.Y."/>
            <person name="O'Malley M.A."/>
            <person name="Stajich J.E."/>
            <person name="Spatafora J.W."/>
            <person name="Visel A."/>
            <person name="Grigoriev I.V."/>
        </authorList>
    </citation>
    <scope>NUCLEOTIDE SEQUENCE [LARGE SCALE GENOMIC DNA]</scope>
    <source>
        <strain evidence="5 6">CBS 115471</strain>
    </source>
</reference>
<feature type="domain" description="Rit1 DUSP-like" evidence="2">
    <location>
        <begin position="338"/>
        <end position="446"/>
    </location>
</feature>
<proteinExistence type="predicted"/>
<dbReference type="InterPro" id="IPR007306">
    <property type="entry name" value="Rit1"/>
</dbReference>
<keyword evidence="5" id="KW-0808">Transferase</keyword>
<protein>
    <submittedName>
        <fullName evidence="5">Initiator tRNA phosphoribosyl transferase-domain-containing protein</fullName>
    </submittedName>
</protein>
<keyword evidence="6" id="KW-1185">Reference proteome</keyword>
<dbReference type="GO" id="GO:0043399">
    <property type="term" value="F:tRNA adenosine(64)-2'-O-ribosylphosphate transferase activity"/>
    <property type="evidence" value="ECO:0007669"/>
    <property type="project" value="InterPro"/>
</dbReference>
<feature type="domain" description="Rit1 N-terminal" evidence="3">
    <location>
        <begin position="26"/>
        <end position="284"/>
    </location>
</feature>
<evidence type="ECO:0000313" key="6">
    <source>
        <dbReference type="Proteomes" id="UP000193144"/>
    </source>
</evidence>
<dbReference type="PANTHER" id="PTHR31811">
    <property type="entry name" value="TRNA A64-2'-O-RIBOSYLPHOSPHATE TRANSFERASE"/>
    <property type="match status" value="1"/>
</dbReference>
<dbReference type="InterPro" id="IPR033449">
    <property type="entry name" value="Rit1_N"/>
</dbReference>
<dbReference type="InterPro" id="IPR045632">
    <property type="entry name" value="DUF6314"/>
</dbReference>
<dbReference type="GO" id="GO:0019988">
    <property type="term" value="P:charged-tRNA amino acid modification"/>
    <property type="evidence" value="ECO:0007669"/>
    <property type="project" value="InterPro"/>
</dbReference>
<evidence type="ECO:0000256" key="1">
    <source>
        <dbReference type="SAM" id="MobiDB-lite"/>
    </source>
</evidence>
<feature type="domain" description="DUF6314" evidence="4">
    <location>
        <begin position="520"/>
        <end position="735"/>
    </location>
</feature>
<feature type="compositionally biased region" description="Low complexity" evidence="1">
    <location>
        <begin position="541"/>
        <end position="562"/>
    </location>
</feature>
<evidence type="ECO:0000313" key="5">
    <source>
        <dbReference type="EMBL" id="ORY17645.1"/>
    </source>
</evidence>
<name>A0A1Y2A6H2_9PLEO</name>
<dbReference type="Pfam" id="PF17184">
    <property type="entry name" value="Rit1_C"/>
    <property type="match status" value="1"/>
</dbReference>
<feature type="region of interest" description="Disordered" evidence="1">
    <location>
        <begin position="540"/>
        <end position="567"/>
    </location>
</feature>
<dbReference type="OrthoDB" id="45256at2759"/>
<dbReference type="InterPro" id="IPR033421">
    <property type="entry name" value="Rit1_DUSP-like"/>
</dbReference>
<dbReference type="GO" id="GO:0005737">
    <property type="term" value="C:cytoplasm"/>
    <property type="evidence" value="ECO:0007669"/>
    <property type="project" value="TreeGrafter"/>
</dbReference>
<dbReference type="EMBL" id="MCFA01000011">
    <property type="protein sequence ID" value="ORY17645.1"/>
    <property type="molecule type" value="Genomic_DNA"/>
</dbReference>
<gene>
    <name evidence="5" type="ORF">BCR34DRAFT_596819</name>
</gene>
<accession>A0A1Y2A6H2</accession>
<sequence length="737" mass="81249">MARPLTASDLIFSSQSQSLSATLHSLKRSTLSIHNRLKSISDDSVFVLAISEAYHGLPLVANERCGSWYIPLERKTSSAYFKSTDGHMNEWSFNLRRLNLQILDIIAANGGCVIVDSTRRGKSMPDALSKTIPIWCCVLNRAIFPRTEPHPLHTSAQAVSPSEHAQIESRIDGFVKQFLEVCKPDIQMLAHKLKKPLRPIWVTQQTKSHYMVPPAFEDFNTMVLCTASRRVHGGEGSEGDYVQGAADDHEAWARGLTPGIFWKNQETLMSTNEEDLPDLIAKLVREEKGSDAAPIKISRTSDLFISSTENLNIEPFDAVISCTPEPLRLANLEHLKGKYLYLPCGAGKLGSRDLRTQLLHLPSFIEGLPAEVRSILVCCTTGKDLSVGVALAILCLYTNDKGSISQNPIGNKIDKSFIKQRLAWITASSPTLNPSRGTLTALNTFLMPDASTKIRLIHKNPTPSTPETSDKPVVDLPPNAASQLPIQEPENVAKTPATEALPPPIPESLFSHLINHHQPWSFTRTLISALPTHPSGTVHGTATFTPFSSSSTPTATASSPSSSPSPPATYLYTESGIFKTTTHLEFTVRQSYIYRLTQPSLESGTEISNDDEAIHSEPYINVHFLASPETASAASTSDGIGGLFVEMGKLKPEDNGTAGDRLWEARNRETHLCGRDLYTACWRFGSGMIAEIPEAEGKCEGDLKERDRDRENLWWEVKYDAKGPKKDYVSETRYTLM</sequence>
<evidence type="ECO:0000259" key="4">
    <source>
        <dbReference type="Pfam" id="PF19834"/>
    </source>
</evidence>
<dbReference type="STRING" id="1231657.A0A1Y2A6H2"/>
<dbReference type="AlphaFoldDB" id="A0A1Y2A6H2"/>
<dbReference type="Proteomes" id="UP000193144">
    <property type="component" value="Unassembled WGS sequence"/>
</dbReference>
<evidence type="ECO:0000259" key="3">
    <source>
        <dbReference type="Pfam" id="PF17184"/>
    </source>
</evidence>
<evidence type="ECO:0000259" key="2">
    <source>
        <dbReference type="Pfam" id="PF04179"/>
    </source>
</evidence>
<organism evidence="5 6">
    <name type="scientific">Clohesyomyces aquaticus</name>
    <dbReference type="NCBI Taxonomy" id="1231657"/>
    <lineage>
        <taxon>Eukaryota</taxon>
        <taxon>Fungi</taxon>
        <taxon>Dikarya</taxon>
        <taxon>Ascomycota</taxon>
        <taxon>Pezizomycotina</taxon>
        <taxon>Dothideomycetes</taxon>
        <taxon>Pleosporomycetidae</taxon>
        <taxon>Pleosporales</taxon>
        <taxon>Lindgomycetaceae</taxon>
        <taxon>Clohesyomyces</taxon>
    </lineage>
</organism>